<evidence type="ECO:0000259" key="10">
    <source>
        <dbReference type="PROSITE" id="PS50929"/>
    </source>
</evidence>
<dbReference type="RefSeq" id="WP_071348554.1">
    <property type="nucleotide sequence ID" value="NZ_CP062984.1"/>
</dbReference>
<dbReference type="InterPro" id="IPR017871">
    <property type="entry name" value="ABC_transporter-like_CS"/>
</dbReference>
<name>A0AAP7T9Q9_BACAM</name>
<dbReference type="EMBL" id="MOEA01000005">
    <property type="protein sequence ID" value="OIK19628.1"/>
    <property type="molecule type" value="Genomic_DNA"/>
</dbReference>
<dbReference type="GO" id="GO:0016887">
    <property type="term" value="F:ATP hydrolysis activity"/>
    <property type="evidence" value="ECO:0007669"/>
    <property type="project" value="InterPro"/>
</dbReference>
<dbReference type="AlphaFoldDB" id="A0AAP7T9Q9"/>
<feature type="domain" description="ABC transporter" evidence="9">
    <location>
        <begin position="339"/>
        <end position="576"/>
    </location>
</feature>
<comment type="subcellular location">
    <subcellularLocation>
        <location evidence="1">Cell membrane</location>
        <topology evidence="1">Multi-pass membrane protein</topology>
    </subcellularLocation>
</comment>
<evidence type="ECO:0000313" key="11">
    <source>
        <dbReference type="EMBL" id="OIK19628.1"/>
    </source>
</evidence>
<dbReference type="Proteomes" id="UP000180036">
    <property type="component" value="Unassembled WGS sequence"/>
</dbReference>
<dbReference type="InterPro" id="IPR003593">
    <property type="entry name" value="AAA+_ATPase"/>
</dbReference>
<sequence length="590" mass="66576">MMTNPNFKSKEFFFLLSKTRPNIRLFILAIFLSGLSAIASTLVPHYLKSLIDYYNIHEKINLWDLLGLLGIFLSSGVIGAVGSYMLSVVGYNVVANLRNLLWEKIVILPVEFYDKNRSADIASRFVNDTTVIYNLVSNSFSQFINAILIVLFCGFWLFYYDWQLTLVIVVAIPVYLLIFIPLGRILSKLSKMTQSLTGELNVRAVETISAIRLVKSSTAEKLQVEKGKEDVEALRSIGLKQTKWMVILNPIINLMMMLIIISIIGFGGVKLANGSLSPGTFIAFLTLMFYIMGPLNNFGLFFTQIQKTIGATERISQLIYEQGEDQHKGKELAETNKDLVIENLSFCYSNEDKAFSLKNINLIIKRGSVNALVGPSGSGKTTIISILERYYKPNSGNIYFGDENIELFSLKSWRSQIGYVAQNHDLISGTIRDNLIFGLENPPNEKRIVEACKKAYAWQFISELPNSLETNIGEKGLNLSGGQRQRIAIARMFLKNPNIIFLDEATASLDSHSERIVNEAMKKLMKDRTAIIIAHRLSTIINADNIIFMENGEITGQGNHWELKHSHKLYHQFCEQQFKEDSTDPLVLTN</sequence>
<reference evidence="11 12" key="1">
    <citation type="submission" date="2016-10" db="EMBL/GenBank/DDBJ databases">
        <authorList>
            <person name="Marach S."/>
            <person name="Prathuangwong S."/>
            <person name="Takikawa Y."/>
            <person name="Dohra H."/>
        </authorList>
    </citation>
    <scope>NUCLEOTIDE SEQUENCE [LARGE SCALE GENOMIC DNA]</scope>
    <source>
        <strain evidence="11 12">K2</strain>
    </source>
</reference>
<keyword evidence="4" id="KW-0547">Nucleotide-binding</keyword>
<dbReference type="PANTHER" id="PTHR43394:SF1">
    <property type="entry name" value="ATP-BINDING CASSETTE SUB-FAMILY B MEMBER 10, MITOCHONDRIAL"/>
    <property type="match status" value="1"/>
</dbReference>
<dbReference type="PANTHER" id="PTHR43394">
    <property type="entry name" value="ATP-DEPENDENT PERMEASE MDL1, MITOCHONDRIAL"/>
    <property type="match status" value="1"/>
</dbReference>
<dbReference type="CDD" id="cd18551">
    <property type="entry name" value="ABC_6TM_LmrA_like"/>
    <property type="match status" value="1"/>
</dbReference>
<protein>
    <submittedName>
        <fullName evidence="11">ATP-binding protein</fullName>
    </submittedName>
</protein>
<evidence type="ECO:0000256" key="8">
    <source>
        <dbReference type="SAM" id="Phobius"/>
    </source>
</evidence>
<keyword evidence="3 8" id="KW-0812">Transmembrane</keyword>
<keyword evidence="7 8" id="KW-0472">Membrane</keyword>
<accession>A0AAP7T9Q9</accession>
<dbReference type="GO" id="GO:0005524">
    <property type="term" value="F:ATP binding"/>
    <property type="evidence" value="ECO:0007669"/>
    <property type="project" value="UniProtKB-KW"/>
</dbReference>
<keyword evidence="5 11" id="KW-0067">ATP-binding</keyword>
<evidence type="ECO:0000256" key="4">
    <source>
        <dbReference type="ARBA" id="ARBA00022741"/>
    </source>
</evidence>
<proteinExistence type="inferred from homology"/>
<dbReference type="Pfam" id="PF00664">
    <property type="entry name" value="ABC_membrane"/>
    <property type="match status" value="1"/>
</dbReference>
<keyword evidence="6 8" id="KW-1133">Transmembrane helix</keyword>
<dbReference type="PROSITE" id="PS50929">
    <property type="entry name" value="ABC_TM1F"/>
    <property type="match status" value="1"/>
</dbReference>
<evidence type="ECO:0000256" key="5">
    <source>
        <dbReference type="ARBA" id="ARBA00022840"/>
    </source>
</evidence>
<dbReference type="SUPFAM" id="SSF90123">
    <property type="entry name" value="ABC transporter transmembrane region"/>
    <property type="match status" value="1"/>
</dbReference>
<evidence type="ECO:0000313" key="12">
    <source>
        <dbReference type="Proteomes" id="UP000180036"/>
    </source>
</evidence>
<dbReference type="InterPro" id="IPR011527">
    <property type="entry name" value="ABC1_TM_dom"/>
</dbReference>
<dbReference type="GO" id="GO:0005886">
    <property type="term" value="C:plasma membrane"/>
    <property type="evidence" value="ECO:0007669"/>
    <property type="project" value="UniProtKB-SubCell"/>
</dbReference>
<dbReference type="InterPro" id="IPR027417">
    <property type="entry name" value="P-loop_NTPase"/>
</dbReference>
<dbReference type="InterPro" id="IPR036640">
    <property type="entry name" value="ABC1_TM_sf"/>
</dbReference>
<feature type="transmembrane region" description="Helical" evidence="8">
    <location>
        <begin position="65"/>
        <end position="94"/>
    </location>
</feature>
<dbReference type="InterPro" id="IPR003439">
    <property type="entry name" value="ABC_transporter-like_ATP-bd"/>
</dbReference>
<evidence type="ECO:0000256" key="3">
    <source>
        <dbReference type="ARBA" id="ARBA00022692"/>
    </source>
</evidence>
<feature type="transmembrane region" description="Helical" evidence="8">
    <location>
        <begin position="281"/>
        <end position="302"/>
    </location>
</feature>
<organism evidence="11 12">
    <name type="scientific">Bacillus amyloliquefaciens</name>
    <name type="common">Bacillus velezensis</name>
    <dbReference type="NCBI Taxonomy" id="1390"/>
    <lineage>
        <taxon>Bacteria</taxon>
        <taxon>Bacillati</taxon>
        <taxon>Bacillota</taxon>
        <taxon>Bacilli</taxon>
        <taxon>Bacillales</taxon>
        <taxon>Bacillaceae</taxon>
        <taxon>Bacillus</taxon>
        <taxon>Bacillus amyloliquefaciens group</taxon>
    </lineage>
</organism>
<dbReference type="Gene3D" id="3.40.50.300">
    <property type="entry name" value="P-loop containing nucleotide triphosphate hydrolases"/>
    <property type="match status" value="1"/>
</dbReference>
<comment type="similarity">
    <text evidence="2">Belongs to the ABC transporter superfamily.</text>
</comment>
<dbReference type="PROSITE" id="PS50893">
    <property type="entry name" value="ABC_TRANSPORTER_2"/>
    <property type="match status" value="1"/>
</dbReference>
<dbReference type="Gene3D" id="1.20.1560.10">
    <property type="entry name" value="ABC transporter type 1, transmembrane domain"/>
    <property type="match status" value="1"/>
</dbReference>
<dbReference type="SMART" id="SM00382">
    <property type="entry name" value="AAA"/>
    <property type="match status" value="1"/>
</dbReference>
<feature type="domain" description="ABC transmembrane type-1" evidence="10">
    <location>
        <begin position="27"/>
        <end position="307"/>
    </location>
</feature>
<dbReference type="FunFam" id="3.40.50.300:FF:000218">
    <property type="entry name" value="Multidrug ABC transporter ATP-binding protein"/>
    <property type="match status" value="1"/>
</dbReference>
<dbReference type="InterPro" id="IPR039421">
    <property type="entry name" value="Type_1_exporter"/>
</dbReference>
<comment type="caution">
    <text evidence="11">The sequence shown here is derived from an EMBL/GenBank/DDBJ whole genome shotgun (WGS) entry which is preliminary data.</text>
</comment>
<dbReference type="GO" id="GO:0015421">
    <property type="term" value="F:ABC-type oligopeptide transporter activity"/>
    <property type="evidence" value="ECO:0007669"/>
    <property type="project" value="TreeGrafter"/>
</dbReference>
<feature type="transmembrane region" description="Helical" evidence="8">
    <location>
        <begin position="143"/>
        <end position="160"/>
    </location>
</feature>
<dbReference type="PROSITE" id="PS00211">
    <property type="entry name" value="ABC_TRANSPORTER_1"/>
    <property type="match status" value="1"/>
</dbReference>
<gene>
    <name evidence="11" type="ORF">BKP66_18440</name>
</gene>
<dbReference type="Pfam" id="PF00005">
    <property type="entry name" value="ABC_tran"/>
    <property type="match status" value="1"/>
</dbReference>
<dbReference type="SUPFAM" id="SSF52540">
    <property type="entry name" value="P-loop containing nucleoside triphosphate hydrolases"/>
    <property type="match status" value="1"/>
</dbReference>
<evidence type="ECO:0000256" key="7">
    <source>
        <dbReference type="ARBA" id="ARBA00023136"/>
    </source>
</evidence>
<evidence type="ECO:0000259" key="9">
    <source>
        <dbReference type="PROSITE" id="PS50893"/>
    </source>
</evidence>
<feature type="transmembrane region" description="Helical" evidence="8">
    <location>
        <begin position="166"/>
        <end position="186"/>
    </location>
</feature>
<evidence type="ECO:0000256" key="6">
    <source>
        <dbReference type="ARBA" id="ARBA00022989"/>
    </source>
</evidence>
<evidence type="ECO:0000256" key="1">
    <source>
        <dbReference type="ARBA" id="ARBA00004651"/>
    </source>
</evidence>
<feature type="transmembrane region" description="Helical" evidence="8">
    <location>
        <begin position="244"/>
        <end position="269"/>
    </location>
</feature>
<evidence type="ECO:0000256" key="2">
    <source>
        <dbReference type="ARBA" id="ARBA00005417"/>
    </source>
</evidence>